<dbReference type="Pfam" id="PF13279">
    <property type="entry name" value="4HBT_2"/>
    <property type="match status" value="1"/>
</dbReference>
<dbReference type="KEGG" id="rher:EHE19_005870"/>
<dbReference type="Proteomes" id="UP000306409">
    <property type="component" value="Chromosome"/>
</dbReference>
<keyword evidence="4" id="KW-1185">Reference proteome</keyword>
<evidence type="ECO:0000313" key="4">
    <source>
        <dbReference type="Proteomes" id="UP000306409"/>
    </source>
</evidence>
<evidence type="ECO:0000256" key="1">
    <source>
        <dbReference type="ARBA" id="ARBA00005953"/>
    </source>
</evidence>
<proteinExistence type="inferred from homology"/>
<dbReference type="GO" id="GO:0047617">
    <property type="term" value="F:fatty acyl-CoA hydrolase activity"/>
    <property type="evidence" value="ECO:0007669"/>
    <property type="project" value="TreeGrafter"/>
</dbReference>
<reference evidence="3 4" key="1">
    <citation type="submission" date="2020-09" db="EMBL/GenBank/DDBJ databases">
        <title>Characterization and genome sequencing of Ruminiclostridium sp. nov. MA18.</title>
        <authorList>
            <person name="Rettenmaier R."/>
            <person name="Kowollik M.-L."/>
            <person name="Liebl W."/>
            <person name="Zverlov V."/>
        </authorList>
    </citation>
    <scope>NUCLEOTIDE SEQUENCE [LARGE SCALE GENOMIC DNA]</scope>
    <source>
        <strain evidence="3 4">MA18</strain>
    </source>
</reference>
<dbReference type="CDD" id="cd00586">
    <property type="entry name" value="4HBT"/>
    <property type="match status" value="1"/>
</dbReference>
<dbReference type="AlphaFoldDB" id="A0A4U7JDZ1"/>
<name>A0A4U7JDZ1_9FIRM</name>
<evidence type="ECO:0000313" key="3">
    <source>
        <dbReference type="EMBL" id="QNU67968.1"/>
    </source>
</evidence>
<dbReference type="RefSeq" id="WP_137698226.1">
    <property type="nucleotide sequence ID" value="NZ_CP061336.1"/>
</dbReference>
<dbReference type="SUPFAM" id="SSF54637">
    <property type="entry name" value="Thioesterase/thiol ester dehydrase-isomerase"/>
    <property type="match status" value="1"/>
</dbReference>
<dbReference type="EMBL" id="CP061336">
    <property type="protein sequence ID" value="QNU67968.1"/>
    <property type="molecule type" value="Genomic_DNA"/>
</dbReference>
<gene>
    <name evidence="3" type="ORF">EHE19_005870</name>
</gene>
<accession>A0A4U7JDZ1</accession>
<dbReference type="InterPro" id="IPR050563">
    <property type="entry name" value="4-hydroxybenzoyl-CoA_TE"/>
</dbReference>
<dbReference type="PIRSF" id="PIRSF003230">
    <property type="entry name" value="YbgC"/>
    <property type="match status" value="1"/>
</dbReference>
<organism evidence="3 4">
    <name type="scientific">Ruminiclostridium herbifermentans</name>
    <dbReference type="NCBI Taxonomy" id="2488810"/>
    <lineage>
        <taxon>Bacteria</taxon>
        <taxon>Bacillati</taxon>
        <taxon>Bacillota</taxon>
        <taxon>Clostridia</taxon>
        <taxon>Eubacteriales</taxon>
        <taxon>Oscillospiraceae</taxon>
        <taxon>Ruminiclostridium</taxon>
    </lineage>
</organism>
<dbReference type="OrthoDB" id="9800856at2"/>
<comment type="similarity">
    <text evidence="1">Belongs to the 4-hydroxybenzoyl-CoA thioesterase family.</text>
</comment>
<protein>
    <submittedName>
        <fullName evidence="3">Acyl-CoA thioesterase</fullName>
    </submittedName>
</protein>
<dbReference type="PANTHER" id="PTHR31793:SF27">
    <property type="entry name" value="NOVEL THIOESTERASE SUPERFAMILY DOMAIN AND SAPOSIN A-TYPE DOMAIN CONTAINING PROTEIN (0610012H03RIK)"/>
    <property type="match status" value="1"/>
</dbReference>
<keyword evidence="2" id="KW-0378">Hydrolase</keyword>
<dbReference type="PANTHER" id="PTHR31793">
    <property type="entry name" value="4-HYDROXYBENZOYL-COA THIOESTERASE FAMILY MEMBER"/>
    <property type="match status" value="1"/>
</dbReference>
<evidence type="ECO:0000256" key="2">
    <source>
        <dbReference type="ARBA" id="ARBA00022801"/>
    </source>
</evidence>
<dbReference type="InterPro" id="IPR029069">
    <property type="entry name" value="HotDog_dom_sf"/>
</dbReference>
<dbReference type="InterPro" id="IPR006684">
    <property type="entry name" value="YbgC/YbaW"/>
</dbReference>
<sequence length="144" mass="16388">MISRTSFLVSFFDVDLMGIVHHTVYPKWFQTGRRDFLVKAGIPHSKFNSLGLYLPLSHLECKYKSPARFGYEISVTTCITFVSCVKIMFEYKVQNNIDGKLLATGTTVHGWTDINVNPINIEKNAPDIYSLLQTLVVDKNKINI</sequence>
<dbReference type="Gene3D" id="3.10.129.10">
    <property type="entry name" value="Hotdog Thioesterase"/>
    <property type="match status" value="1"/>
</dbReference>